<name>A0AAD1SW93_PELCU</name>
<accession>A0AAD1SW93</accession>
<gene>
    <name evidence="4" type="ORF">PECUL_23A046297</name>
</gene>
<dbReference type="InterPro" id="IPR050143">
    <property type="entry name" value="TRIM/RBCC"/>
</dbReference>
<evidence type="ECO:0000313" key="5">
    <source>
        <dbReference type="Proteomes" id="UP001295444"/>
    </source>
</evidence>
<dbReference type="InterPro" id="IPR013320">
    <property type="entry name" value="ConA-like_dom_sf"/>
</dbReference>
<dbReference type="SMART" id="SM00589">
    <property type="entry name" value="PRY"/>
    <property type="match status" value="1"/>
</dbReference>
<dbReference type="PANTHER" id="PTHR24103">
    <property type="entry name" value="E3 UBIQUITIN-PROTEIN LIGASE TRIM"/>
    <property type="match status" value="1"/>
</dbReference>
<keyword evidence="1" id="KW-0175">Coiled coil</keyword>
<dbReference type="PROSITE" id="PS50188">
    <property type="entry name" value="B302_SPRY"/>
    <property type="match status" value="1"/>
</dbReference>
<dbReference type="InterPro" id="IPR003879">
    <property type="entry name" value="Butyrophylin_SPRY"/>
</dbReference>
<organism evidence="4 5">
    <name type="scientific">Pelobates cultripes</name>
    <name type="common">Western spadefoot toad</name>
    <dbReference type="NCBI Taxonomy" id="61616"/>
    <lineage>
        <taxon>Eukaryota</taxon>
        <taxon>Metazoa</taxon>
        <taxon>Chordata</taxon>
        <taxon>Craniata</taxon>
        <taxon>Vertebrata</taxon>
        <taxon>Euteleostomi</taxon>
        <taxon>Amphibia</taxon>
        <taxon>Batrachia</taxon>
        <taxon>Anura</taxon>
        <taxon>Pelobatoidea</taxon>
        <taxon>Pelobatidae</taxon>
        <taxon>Pelobates</taxon>
    </lineage>
</organism>
<dbReference type="InterPro" id="IPR043136">
    <property type="entry name" value="B30.2/SPRY_sf"/>
</dbReference>
<proteinExistence type="predicted"/>
<dbReference type="SUPFAM" id="SSF49899">
    <property type="entry name" value="Concanavalin A-like lectins/glucanases"/>
    <property type="match status" value="1"/>
</dbReference>
<comment type="function">
    <text evidence="2">Transcription factor that determines dorsal-ventral body axis.</text>
</comment>
<evidence type="ECO:0000259" key="3">
    <source>
        <dbReference type="PROSITE" id="PS50188"/>
    </source>
</evidence>
<feature type="domain" description="B30.2/SPRY" evidence="3">
    <location>
        <begin position="139"/>
        <end position="341"/>
    </location>
</feature>
<evidence type="ECO:0000313" key="4">
    <source>
        <dbReference type="EMBL" id="CAH2307970.1"/>
    </source>
</evidence>
<dbReference type="EMBL" id="OW240918">
    <property type="protein sequence ID" value="CAH2307970.1"/>
    <property type="molecule type" value="Genomic_DNA"/>
</dbReference>
<sequence>MQLTQRVSRHLSQQQVLLQEAQLKTEKTVALLDRQVAEVQDTISRFKISVREQLNIMRSYLDVMEKSLAQEADKAEHSATAALVGERKTMAHYLEQLRQMEGVLKDVEEQEQTEFLRVGSSNMAHCLLKLARTNVCLAIPSSLSFLSFCNLPYVPVLENLTFDPESAQQNLVIFADGKSVECSEHKQAVSDEPTRFDKANCLVSKESFTEGEHYWEVMVEDKPRWSLGLISETANRKGKLRVSPSNGFWIVGFKEGKVYMAHAEQNEPRVLCVDGQPKKIGIYLRFSNGVVSFFDSDDKDNVKLMCTFNDRFFGRLYPFFDVCWHDWGKNAQPLKIFAPQS</sequence>
<reference evidence="4" key="1">
    <citation type="submission" date="2022-03" db="EMBL/GenBank/DDBJ databases">
        <authorList>
            <person name="Alioto T."/>
            <person name="Alioto T."/>
            <person name="Gomez Garrido J."/>
        </authorList>
    </citation>
    <scope>NUCLEOTIDE SEQUENCE</scope>
</reference>
<dbReference type="InterPro" id="IPR003877">
    <property type="entry name" value="SPRY_dom"/>
</dbReference>
<dbReference type="Pfam" id="PF13765">
    <property type="entry name" value="PRY"/>
    <property type="match status" value="1"/>
</dbReference>
<dbReference type="InterPro" id="IPR001870">
    <property type="entry name" value="B30.2/SPRY"/>
</dbReference>
<dbReference type="AlphaFoldDB" id="A0AAD1SW93"/>
<protein>
    <submittedName>
        <fullName evidence="4">Tripartite motif-containing 72</fullName>
    </submittedName>
</protein>
<keyword evidence="5" id="KW-1185">Reference proteome</keyword>
<dbReference type="SMART" id="SM00449">
    <property type="entry name" value="SPRY"/>
    <property type="match status" value="1"/>
</dbReference>
<dbReference type="InterPro" id="IPR006574">
    <property type="entry name" value="PRY"/>
</dbReference>
<dbReference type="Proteomes" id="UP001295444">
    <property type="component" value="Chromosome 07"/>
</dbReference>
<evidence type="ECO:0000256" key="2">
    <source>
        <dbReference type="ARBA" id="ARBA00053889"/>
    </source>
</evidence>
<dbReference type="FunFam" id="2.60.120.920:FF:000004">
    <property type="entry name" value="Butyrophilin subfamily 1 member A1"/>
    <property type="match status" value="1"/>
</dbReference>
<dbReference type="Gene3D" id="2.60.120.920">
    <property type="match status" value="1"/>
</dbReference>
<dbReference type="PRINTS" id="PR01407">
    <property type="entry name" value="BUTYPHLNCDUF"/>
</dbReference>
<evidence type="ECO:0000256" key="1">
    <source>
        <dbReference type="ARBA" id="ARBA00023054"/>
    </source>
</evidence>
<dbReference type="Pfam" id="PF00622">
    <property type="entry name" value="SPRY"/>
    <property type="match status" value="1"/>
</dbReference>